<dbReference type="InterPro" id="IPR052948">
    <property type="entry name" value="Low_temp-induced_all0457"/>
</dbReference>
<evidence type="ECO:0000256" key="1">
    <source>
        <dbReference type="SAM" id="Phobius"/>
    </source>
</evidence>
<name>A0A1Z4VTQ8_9GAMM</name>
<dbReference type="Proteomes" id="UP000218765">
    <property type="component" value="Chromosome"/>
</dbReference>
<organism evidence="2 3">
    <name type="scientific">Thiohalobacter thiocyanaticus</name>
    <dbReference type="NCBI Taxonomy" id="585455"/>
    <lineage>
        <taxon>Bacteria</taxon>
        <taxon>Pseudomonadati</taxon>
        <taxon>Pseudomonadota</taxon>
        <taxon>Gammaproteobacteria</taxon>
        <taxon>Thiohalobacterales</taxon>
        <taxon>Thiohalobacteraceae</taxon>
        <taxon>Thiohalobacter</taxon>
    </lineage>
</organism>
<dbReference type="AlphaFoldDB" id="A0A1Z4VTQ8"/>
<dbReference type="EMBL" id="AP018052">
    <property type="protein sequence ID" value="BAZ94792.1"/>
    <property type="molecule type" value="Genomic_DNA"/>
</dbReference>
<keyword evidence="3" id="KW-1185">Reference proteome</keyword>
<feature type="transmembrane region" description="Helical" evidence="1">
    <location>
        <begin position="62"/>
        <end position="80"/>
    </location>
</feature>
<keyword evidence="1" id="KW-1133">Transmembrane helix</keyword>
<proteinExistence type="predicted"/>
<feature type="transmembrane region" description="Helical" evidence="1">
    <location>
        <begin position="86"/>
        <end position="112"/>
    </location>
</feature>
<accession>A0A1Z4VTQ8</accession>
<keyword evidence="1" id="KW-0472">Membrane</keyword>
<evidence type="ECO:0000313" key="3">
    <source>
        <dbReference type="Proteomes" id="UP000218765"/>
    </source>
</evidence>
<dbReference type="RefSeq" id="WP_096367601.1">
    <property type="nucleotide sequence ID" value="NZ_AP018052.1"/>
</dbReference>
<gene>
    <name evidence="2" type="ORF">FOKN1_2419</name>
</gene>
<reference evidence="2 3" key="1">
    <citation type="submission" date="2017-05" db="EMBL/GenBank/DDBJ databases">
        <title>Thiocyanate degradation by Thiohalobacter thiocyanaticus FOKN1.</title>
        <authorList>
            <person name="Oshiki M."/>
            <person name="Fukushima T."/>
            <person name="Kawano S."/>
            <person name="Nakagawa J."/>
        </authorList>
    </citation>
    <scope>NUCLEOTIDE SEQUENCE [LARGE SCALE GENOMIC DNA]</scope>
    <source>
        <strain evidence="2 3">FOKN1</strain>
    </source>
</reference>
<dbReference type="PANTHER" id="PTHR36109:SF2">
    <property type="entry name" value="MEMBRANE PROTEIN"/>
    <property type="match status" value="1"/>
</dbReference>
<dbReference type="OrthoDB" id="8775484at2"/>
<protein>
    <submittedName>
        <fullName evidence="2">Transmembrane protein</fullName>
    </submittedName>
</protein>
<dbReference type="KEGG" id="ttc:FOKN1_2419"/>
<sequence length="169" mass="17852">MRRLYFLVPDIGTAKAIVDELLLARIEERRIHVLAREGTPMEDLPEAKLSQKSDLVPALERGLAIGGAAGILAGIVAVSFPPAGLVLGGGAILATGLTGAGVGALMSSMIGVDVANSRLKQFQQAIESGKLLMMVDTDKGRVEEIENKIKQHHPEAEVHGTEPTIPSFP</sequence>
<keyword evidence="1 2" id="KW-0812">Transmembrane</keyword>
<evidence type="ECO:0000313" key="2">
    <source>
        <dbReference type="EMBL" id="BAZ94792.1"/>
    </source>
</evidence>
<dbReference type="PANTHER" id="PTHR36109">
    <property type="entry name" value="MEMBRANE PROTEIN-RELATED"/>
    <property type="match status" value="1"/>
</dbReference>